<proteinExistence type="predicted"/>
<evidence type="ECO:0000313" key="5">
    <source>
        <dbReference type="EMBL" id="KAL3311944.1"/>
    </source>
</evidence>
<dbReference type="GO" id="GO:0034220">
    <property type="term" value="P:monoatomic ion transmembrane transport"/>
    <property type="evidence" value="ECO:0007669"/>
    <property type="project" value="UniProtKB-KW"/>
</dbReference>
<accession>A0ABD2PX56</accession>
<reference evidence="5 6" key="1">
    <citation type="submission" date="2024-11" db="EMBL/GenBank/DDBJ databases">
        <title>Adaptive evolution of stress response genes in parasites aligns with host niche diversity.</title>
        <authorList>
            <person name="Hahn C."/>
            <person name="Resl P."/>
        </authorList>
    </citation>
    <scope>NUCLEOTIDE SEQUENCE [LARGE SCALE GENOMIC DNA]</scope>
    <source>
        <strain evidence="5">EGGRZ-B1_66</strain>
        <tissue evidence="5">Body</tissue>
    </source>
</reference>
<keyword evidence="4" id="KW-0472">Membrane</keyword>
<comment type="subcellular location">
    <subcellularLocation>
        <location evidence="1">Membrane</location>
        <topology evidence="1">Multi-pass membrane protein</topology>
    </subcellularLocation>
</comment>
<keyword evidence="3" id="KW-1133">Transmembrane helix</keyword>
<dbReference type="GO" id="GO:0016020">
    <property type="term" value="C:membrane"/>
    <property type="evidence" value="ECO:0007669"/>
    <property type="project" value="UniProtKB-SubCell"/>
</dbReference>
<dbReference type="AlphaFoldDB" id="A0ABD2PX56"/>
<keyword evidence="6" id="KW-1185">Reference proteome</keyword>
<dbReference type="Proteomes" id="UP001626550">
    <property type="component" value="Unassembled WGS sequence"/>
</dbReference>
<keyword evidence="5" id="KW-0406">Ion transport</keyword>
<dbReference type="Gene3D" id="1.20.120.350">
    <property type="entry name" value="Voltage-gated potassium channels. Chain C"/>
    <property type="match status" value="1"/>
</dbReference>
<dbReference type="InterPro" id="IPR027359">
    <property type="entry name" value="Volt_channel_dom_sf"/>
</dbReference>
<keyword evidence="5" id="KW-0813">Transport</keyword>
<evidence type="ECO:0000256" key="3">
    <source>
        <dbReference type="ARBA" id="ARBA00022989"/>
    </source>
</evidence>
<gene>
    <name evidence="5" type="primary">SCN10A_1</name>
    <name evidence="5" type="ORF">Ciccas_009471</name>
</gene>
<keyword evidence="2" id="KW-0812">Transmembrane</keyword>
<evidence type="ECO:0000256" key="1">
    <source>
        <dbReference type="ARBA" id="ARBA00004141"/>
    </source>
</evidence>
<evidence type="ECO:0000256" key="4">
    <source>
        <dbReference type="ARBA" id="ARBA00023136"/>
    </source>
</evidence>
<dbReference type="EMBL" id="JBJKFK010001945">
    <property type="protein sequence ID" value="KAL3311944.1"/>
    <property type="molecule type" value="Genomic_DNA"/>
</dbReference>
<evidence type="ECO:0000256" key="2">
    <source>
        <dbReference type="ARBA" id="ARBA00022692"/>
    </source>
</evidence>
<keyword evidence="5" id="KW-0407">Ion channel</keyword>
<organism evidence="5 6">
    <name type="scientific">Cichlidogyrus casuarinus</name>
    <dbReference type="NCBI Taxonomy" id="1844966"/>
    <lineage>
        <taxon>Eukaryota</taxon>
        <taxon>Metazoa</taxon>
        <taxon>Spiralia</taxon>
        <taxon>Lophotrochozoa</taxon>
        <taxon>Platyhelminthes</taxon>
        <taxon>Monogenea</taxon>
        <taxon>Monopisthocotylea</taxon>
        <taxon>Dactylogyridea</taxon>
        <taxon>Ancyrocephalidae</taxon>
        <taxon>Cichlidogyrus</taxon>
    </lineage>
</organism>
<name>A0ABD2PX56_9PLAT</name>
<evidence type="ECO:0000313" key="6">
    <source>
        <dbReference type="Proteomes" id="UP001626550"/>
    </source>
</evidence>
<protein>
    <submittedName>
        <fullName evidence="5">Sodium channel voltage-gated type</fullName>
    </submittedName>
</protein>
<sequence length="156" mass="17566">MVSLGARAALPSFAMVSVSEAGSLEHRNRNVFRSRRILSEPPDALVEALHAGENPTAMLPKKLRHPACCQQTSTLRKRTDQIEKSLYDLLFSWECCPGYVKLQQKVSIFIMDPFVELFITICIISNTALMILDKPDITEEMTQFLKIGNYVSVADF</sequence>
<comment type="caution">
    <text evidence="5">The sequence shown here is derived from an EMBL/GenBank/DDBJ whole genome shotgun (WGS) entry which is preliminary data.</text>
</comment>